<evidence type="ECO:0000256" key="1">
    <source>
        <dbReference type="ARBA" id="ARBA00023125"/>
    </source>
</evidence>
<dbReference type="InterPro" id="IPR008918">
    <property type="entry name" value="HhH2"/>
</dbReference>
<reference evidence="3" key="1">
    <citation type="journal article" date="2023" name="Mol. Ecol. Resour.">
        <title>Chromosome-level genome assembly of a triploid poplar Populus alba 'Berolinensis'.</title>
        <authorList>
            <person name="Chen S."/>
            <person name="Yu Y."/>
            <person name="Wang X."/>
            <person name="Wang S."/>
            <person name="Zhang T."/>
            <person name="Zhou Y."/>
            <person name="He R."/>
            <person name="Meng N."/>
            <person name="Wang Y."/>
            <person name="Liu W."/>
            <person name="Liu Z."/>
            <person name="Liu J."/>
            <person name="Guo Q."/>
            <person name="Huang H."/>
            <person name="Sederoff R.R."/>
            <person name="Wang G."/>
            <person name="Qu G."/>
            <person name="Chen S."/>
        </authorList>
    </citation>
    <scope>NUCLEOTIDE SEQUENCE</scope>
    <source>
        <strain evidence="3">SC-2020</strain>
    </source>
</reference>
<name>A0AAD6Q1M0_9ROSI</name>
<dbReference type="AlphaFoldDB" id="A0AAD6Q1M0"/>
<dbReference type="GO" id="GO:0003677">
    <property type="term" value="F:DNA binding"/>
    <property type="evidence" value="ECO:0007669"/>
    <property type="project" value="UniProtKB-KW"/>
</dbReference>
<sequence>MTPPMSFAYDLSSAVVSYFALPRMVSFGMEDFAEKYGGLKPSQFVDVMALMGDKSDNIPGVEGIGVVHAVELISRFGTLENLLKCVDQVEGESIKKALRQNANQAVLSKELAKLRCELPEYMVPFATTDLIFKKPEDNGEKFTNLLTAVSSYAEGFSADMIIRRASKLWEKLEAREAKHTTSRARLHQQTMR</sequence>
<dbReference type="GO" id="GO:0033567">
    <property type="term" value="P:DNA replication, Okazaki fragment processing"/>
    <property type="evidence" value="ECO:0007669"/>
    <property type="project" value="InterPro"/>
</dbReference>
<dbReference type="InterPro" id="IPR036279">
    <property type="entry name" value="5-3_exonuclease_C_sf"/>
</dbReference>
<dbReference type="InterPro" id="IPR038969">
    <property type="entry name" value="FEN"/>
</dbReference>
<dbReference type="PANTHER" id="PTHR42646">
    <property type="entry name" value="FLAP ENDONUCLEASE XNI"/>
    <property type="match status" value="1"/>
</dbReference>
<dbReference type="CDD" id="cd09898">
    <property type="entry name" value="H3TH_53EXO"/>
    <property type="match status" value="1"/>
</dbReference>
<dbReference type="SMART" id="SM00475">
    <property type="entry name" value="53EXOc"/>
    <property type="match status" value="1"/>
</dbReference>
<keyword evidence="1" id="KW-0238">DNA-binding</keyword>
<dbReference type="InterPro" id="IPR002421">
    <property type="entry name" value="5-3_exonuclease"/>
</dbReference>
<protein>
    <recommendedName>
        <fullName evidence="2">5'-3' exonuclease domain-containing protein</fullName>
    </recommendedName>
</protein>
<dbReference type="InterPro" id="IPR020045">
    <property type="entry name" value="DNA_polI_H3TH"/>
</dbReference>
<dbReference type="SMART" id="SM00279">
    <property type="entry name" value="HhH2"/>
    <property type="match status" value="1"/>
</dbReference>
<organism evidence="3 4">
    <name type="scientific">Populus alba x Populus x berolinensis</name>
    <dbReference type="NCBI Taxonomy" id="444605"/>
    <lineage>
        <taxon>Eukaryota</taxon>
        <taxon>Viridiplantae</taxon>
        <taxon>Streptophyta</taxon>
        <taxon>Embryophyta</taxon>
        <taxon>Tracheophyta</taxon>
        <taxon>Spermatophyta</taxon>
        <taxon>Magnoliopsida</taxon>
        <taxon>eudicotyledons</taxon>
        <taxon>Gunneridae</taxon>
        <taxon>Pentapetalae</taxon>
        <taxon>rosids</taxon>
        <taxon>fabids</taxon>
        <taxon>Malpighiales</taxon>
        <taxon>Salicaceae</taxon>
        <taxon>Saliceae</taxon>
        <taxon>Populus</taxon>
    </lineage>
</organism>
<proteinExistence type="predicted"/>
<accession>A0AAD6Q1M0</accession>
<evidence type="ECO:0000259" key="2">
    <source>
        <dbReference type="SMART" id="SM00475"/>
    </source>
</evidence>
<dbReference type="GO" id="GO:0017108">
    <property type="term" value="F:5'-flap endonuclease activity"/>
    <property type="evidence" value="ECO:0007669"/>
    <property type="project" value="InterPro"/>
</dbReference>
<evidence type="ECO:0000313" key="4">
    <source>
        <dbReference type="Proteomes" id="UP001164929"/>
    </source>
</evidence>
<dbReference type="Proteomes" id="UP001164929">
    <property type="component" value="Chromosome 13"/>
</dbReference>
<dbReference type="FunFam" id="1.10.150.20:FF:000003">
    <property type="entry name" value="DNA polymerase I"/>
    <property type="match status" value="1"/>
</dbReference>
<keyword evidence="4" id="KW-1185">Reference proteome</keyword>
<comment type="caution">
    <text evidence="3">The sequence shown here is derived from an EMBL/GenBank/DDBJ whole genome shotgun (WGS) entry which is preliminary data.</text>
</comment>
<feature type="domain" description="5'-3' exonuclease" evidence="2">
    <location>
        <begin position="3"/>
        <end position="133"/>
    </location>
</feature>
<dbReference type="PANTHER" id="PTHR42646:SF2">
    <property type="entry name" value="5'-3' EXONUCLEASE FAMILY PROTEIN"/>
    <property type="match status" value="1"/>
</dbReference>
<dbReference type="GO" id="GO:0008409">
    <property type="term" value="F:5'-3' exonuclease activity"/>
    <property type="evidence" value="ECO:0007669"/>
    <property type="project" value="InterPro"/>
</dbReference>
<dbReference type="Gene3D" id="1.10.150.20">
    <property type="entry name" value="5' to 3' exonuclease, C-terminal subdomain"/>
    <property type="match status" value="1"/>
</dbReference>
<gene>
    <name evidence="3" type="ORF">NC653_031553</name>
</gene>
<dbReference type="SUPFAM" id="SSF47807">
    <property type="entry name" value="5' to 3' exonuclease, C-terminal subdomain"/>
    <property type="match status" value="1"/>
</dbReference>
<evidence type="ECO:0000313" key="3">
    <source>
        <dbReference type="EMBL" id="KAJ6975759.1"/>
    </source>
</evidence>
<dbReference type="EMBL" id="JAQIZT010000013">
    <property type="protein sequence ID" value="KAJ6975759.1"/>
    <property type="molecule type" value="Genomic_DNA"/>
</dbReference>
<dbReference type="Pfam" id="PF01367">
    <property type="entry name" value="5_3_exonuc"/>
    <property type="match status" value="1"/>
</dbReference>